<evidence type="ECO:0000256" key="4">
    <source>
        <dbReference type="ARBA" id="ARBA00023273"/>
    </source>
</evidence>
<dbReference type="AlphaFoldDB" id="A0A6J2V4T2"/>
<gene>
    <name evidence="10" type="primary">cimip2c</name>
</gene>
<protein>
    <recommendedName>
        <fullName evidence="6">Ciliary microtubule inner protein 2C</fullName>
    </recommendedName>
</protein>
<keyword evidence="2" id="KW-0963">Cytoplasm</keyword>
<dbReference type="Proteomes" id="UP000504632">
    <property type="component" value="Chromosome 4"/>
</dbReference>
<comment type="similarity">
    <text evidence="5">Belongs to the CIMIP2 family.</text>
</comment>
<dbReference type="Pfam" id="PF10629">
    <property type="entry name" value="CMI2B-like"/>
    <property type="match status" value="1"/>
</dbReference>
<dbReference type="CTD" id="339778"/>
<evidence type="ECO:0000256" key="7">
    <source>
        <dbReference type="SAM" id="MobiDB-lite"/>
    </source>
</evidence>
<comment type="subcellular location">
    <subcellularLocation>
        <location evidence="1">Cytoplasm</location>
        <location evidence="1">Cytoskeleton</location>
        <location evidence="1">Cilium axoneme</location>
    </subcellularLocation>
</comment>
<keyword evidence="3" id="KW-0206">Cytoskeleton</keyword>
<sequence>MALSENGTQNSAGYIPASRMPGYSGHVPTIKFLYGQTFGNATLKYFHDFRCAAMASSTSPHSKGRIFPTTLPNDRTLETAQSPETRHLTSYTTQFHQTQRGSNRELTSPQQPVNAVVRELERSLQEPIGLDPAEASQSGGVRRYQTLPSGIRTSLDDRVMRDVFFERR</sequence>
<feature type="compositionally biased region" description="Polar residues" evidence="7">
    <location>
        <begin position="1"/>
        <end position="12"/>
    </location>
</feature>
<dbReference type="FunCoup" id="A0A6J2V4T2">
    <property type="interactions" value="1"/>
</dbReference>
<evidence type="ECO:0000313" key="9">
    <source>
        <dbReference type="Proteomes" id="UP000504632"/>
    </source>
</evidence>
<reference evidence="10" key="1">
    <citation type="submission" date="2025-08" db="UniProtKB">
        <authorList>
            <consortium name="RefSeq"/>
        </authorList>
    </citation>
    <scope>IDENTIFICATION</scope>
</reference>
<dbReference type="GO" id="GO:0005930">
    <property type="term" value="C:axoneme"/>
    <property type="evidence" value="ECO:0007669"/>
    <property type="project" value="UniProtKB-SubCell"/>
</dbReference>
<dbReference type="GO" id="GO:0015630">
    <property type="term" value="C:microtubule cytoskeleton"/>
    <property type="evidence" value="ECO:0007669"/>
    <property type="project" value="UniProtKB-ARBA"/>
</dbReference>
<dbReference type="RefSeq" id="XP_030626772.1">
    <property type="nucleotide sequence ID" value="XM_030770912.1"/>
</dbReference>
<feature type="region of interest" description="Disordered" evidence="7">
    <location>
        <begin position="1"/>
        <end position="20"/>
    </location>
</feature>
<dbReference type="PANTHER" id="PTHR34924">
    <property type="entry name" value="UPF0573 PROTEIN C2ORF70"/>
    <property type="match status" value="1"/>
</dbReference>
<evidence type="ECO:0000256" key="2">
    <source>
        <dbReference type="ARBA" id="ARBA00022490"/>
    </source>
</evidence>
<evidence type="ECO:0000256" key="6">
    <source>
        <dbReference type="ARBA" id="ARBA00041160"/>
    </source>
</evidence>
<name>A0A6J2V4T2_CHACN</name>
<feature type="domain" description="Ciliary microtubule inner protein 2A-C-like" evidence="8">
    <location>
        <begin position="18"/>
        <end position="71"/>
    </location>
</feature>
<proteinExistence type="inferred from homology"/>
<organism evidence="9 10">
    <name type="scientific">Chanos chanos</name>
    <name type="common">Milkfish</name>
    <name type="synonym">Mugil chanos</name>
    <dbReference type="NCBI Taxonomy" id="29144"/>
    <lineage>
        <taxon>Eukaryota</taxon>
        <taxon>Metazoa</taxon>
        <taxon>Chordata</taxon>
        <taxon>Craniata</taxon>
        <taxon>Vertebrata</taxon>
        <taxon>Euteleostomi</taxon>
        <taxon>Actinopterygii</taxon>
        <taxon>Neopterygii</taxon>
        <taxon>Teleostei</taxon>
        <taxon>Ostariophysi</taxon>
        <taxon>Gonorynchiformes</taxon>
        <taxon>Chanidae</taxon>
        <taxon>Chanos</taxon>
    </lineage>
</organism>
<dbReference type="PANTHER" id="PTHR34924:SF1">
    <property type="entry name" value="PROTEIN FAM166C"/>
    <property type="match status" value="1"/>
</dbReference>
<evidence type="ECO:0000256" key="1">
    <source>
        <dbReference type="ARBA" id="ARBA00004430"/>
    </source>
</evidence>
<evidence type="ECO:0000259" key="8">
    <source>
        <dbReference type="Pfam" id="PF10629"/>
    </source>
</evidence>
<evidence type="ECO:0000313" key="10">
    <source>
        <dbReference type="RefSeq" id="XP_030626772.1"/>
    </source>
</evidence>
<dbReference type="InterPro" id="IPR018902">
    <property type="entry name" value="CMI2A-C-like_dom"/>
</dbReference>
<keyword evidence="4" id="KW-0966">Cell projection</keyword>
<dbReference type="InParanoid" id="A0A6J2V4T2"/>
<evidence type="ECO:0000256" key="5">
    <source>
        <dbReference type="ARBA" id="ARBA00035661"/>
    </source>
</evidence>
<accession>A0A6J2V4T2</accession>
<dbReference type="OrthoDB" id="8181742at2759"/>
<evidence type="ECO:0000256" key="3">
    <source>
        <dbReference type="ARBA" id="ARBA00023212"/>
    </source>
</evidence>
<dbReference type="InterPro" id="IPR052329">
    <property type="entry name" value="CIMIP2C"/>
</dbReference>
<dbReference type="GeneID" id="115809312"/>
<keyword evidence="9" id="KW-1185">Reference proteome</keyword>